<sequence>MLFVRRGSVLLGITPQLLWTTAFAMLVTVLHGRLFQWKVPLNFVPFSLIGLTLTIFLGYAAMAPPAPAYATPQLRIN</sequence>
<dbReference type="InterPro" id="IPR044669">
    <property type="entry name" value="YneE/VCCN1/2-like"/>
</dbReference>
<evidence type="ECO:0000256" key="1">
    <source>
        <dbReference type="ARBA" id="ARBA00004141"/>
    </source>
</evidence>
<dbReference type="GO" id="GO:0005254">
    <property type="term" value="F:chloride channel activity"/>
    <property type="evidence" value="ECO:0007669"/>
    <property type="project" value="InterPro"/>
</dbReference>
<evidence type="ECO:0000256" key="4">
    <source>
        <dbReference type="ARBA" id="ARBA00022989"/>
    </source>
</evidence>
<comment type="caution">
    <text evidence="8">The sequence shown here is derived from an EMBL/GenBank/DDBJ whole genome shotgun (WGS) entry which is preliminary data.</text>
</comment>
<keyword evidence="5" id="KW-0406">Ion transport</keyword>
<evidence type="ECO:0000313" key="9">
    <source>
        <dbReference type="Proteomes" id="UP000319722"/>
    </source>
</evidence>
<dbReference type="GO" id="GO:0016020">
    <property type="term" value="C:membrane"/>
    <property type="evidence" value="ECO:0007669"/>
    <property type="project" value="UniProtKB-SubCell"/>
</dbReference>
<dbReference type="Pfam" id="PF25539">
    <property type="entry name" value="Bestrophin_2"/>
    <property type="match status" value="1"/>
</dbReference>
<proteinExistence type="predicted"/>
<name>A0A561C3N0_9BURK</name>
<protein>
    <submittedName>
        <fullName evidence="8">Uncharacterized protein</fullName>
    </submittedName>
</protein>
<dbReference type="AlphaFoldDB" id="A0A561C3N0"/>
<accession>A0A561C3N0</accession>
<evidence type="ECO:0000313" key="8">
    <source>
        <dbReference type="EMBL" id="TWD85758.1"/>
    </source>
</evidence>
<keyword evidence="3 7" id="KW-0812">Transmembrane</keyword>
<keyword evidence="6 7" id="KW-0472">Membrane</keyword>
<evidence type="ECO:0000256" key="6">
    <source>
        <dbReference type="ARBA" id="ARBA00023136"/>
    </source>
</evidence>
<organism evidence="8 9">
    <name type="scientific">Variovorax beijingensis</name>
    <dbReference type="NCBI Taxonomy" id="2496117"/>
    <lineage>
        <taxon>Bacteria</taxon>
        <taxon>Pseudomonadati</taxon>
        <taxon>Pseudomonadota</taxon>
        <taxon>Betaproteobacteria</taxon>
        <taxon>Burkholderiales</taxon>
        <taxon>Comamonadaceae</taxon>
        <taxon>Variovorax</taxon>
    </lineage>
</organism>
<feature type="transmembrane region" description="Helical" evidence="7">
    <location>
        <begin position="43"/>
        <end position="62"/>
    </location>
</feature>
<evidence type="ECO:0000256" key="5">
    <source>
        <dbReference type="ARBA" id="ARBA00023065"/>
    </source>
</evidence>
<evidence type="ECO:0000256" key="2">
    <source>
        <dbReference type="ARBA" id="ARBA00022448"/>
    </source>
</evidence>
<keyword evidence="2" id="KW-0813">Transport</keyword>
<feature type="transmembrane region" description="Helical" evidence="7">
    <location>
        <begin position="12"/>
        <end position="31"/>
    </location>
</feature>
<reference evidence="8 9" key="1">
    <citation type="submission" date="2019-06" db="EMBL/GenBank/DDBJ databases">
        <title>Sorghum-associated microbial communities from plants grown in Nebraska, USA.</title>
        <authorList>
            <person name="Schachtman D."/>
        </authorList>
    </citation>
    <scope>NUCLEOTIDE SEQUENCE [LARGE SCALE GENOMIC DNA]</scope>
    <source>
        <strain evidence="8 9">T529</strain>
    </source>
</reference>
<dbReference type="EMBL" id="VIVL01000005">
    <property type="protein sequence ID" value="TWD85758.1"/>
    <property type="molecule type" value="Genomic_DNA"/>
</dbReference>
<keyword evidence="4 7" id="KW-1133">Transmembrane helix</keyword>
<gene>
    <name evidence="8" type="ORF">FB547_105270</name>
</gene>
<evidence type="ECO:0000256" key="3">
    <source>
        <dbReference type="ARBA" id="ARBA00022692"/>
    </source>
</evidence>
<dbReference type="Proteomes" id="UP000319722">
    <property type="component" value="Unassembled WGS sequence"/>
</dbReference>
<comment type="subcellular location">
    <subcellularLocation>
        <location evidence="1">Membrane</location>
        <topology evidence="1">Multi-pass membrane protein</topology>
    </subcellularLocation>
</comment>
<evidence type="ECO:0000256" key="7">
    <source>
        <dbReference type="SAM" id="Phobius"/>
    </source>
</evidence>